<keyword evidence="5" id="KW-0963">Cytoplasm</keyword>
<evidence type="ECO:0000256" key="5">
    <source>
        <dbReference type="HAMAP-Rule" id="MF_00376"/>
    </source>
</evidence>
<dbReference type="Gene3D" id="3.40.50.300">
    <property type="entry name" value="P-loop containing nucleotide triphosphate hydrolases"/>
    <property type="match status" value="1"/>
</dbReference>
<dbReference type="InterPro" id="IPR001977">
    <property type="entry name" value="Depp_CoAkinase"/>
</dbReference>
<dbReference type="HAMAP" id="MF_00376">
    <property type="entry name" value="Dephospho_CoA_kinase"/>
    <property type="match status" value="1"/>
</dbReference>
<dbReference type="PANTHER" id="PTHR10695:SF46">
    <property type="entry name" value="BIFUNCTIONAL COENZYME A SYNTHASE-RELATED"/>
    <property type="match status" value="1"/>
</dbReference>
<organism evidence="7 8">
    <name type="scientific">Shewanella phaeophyticola</name>
    <dbReference type="NCBI Taxonomy" id="2978345"/>
    <lineage>
        <taxon>Bacteria</taxon>
        <taxon>Pseudomonadati</taxon>
        <taxon>Pseudomonadota</taxon>
        <taxon>Gammaproteobacteria</taxon>
        <taxon>Alteromonadales</taxon>
        <taxon>Shewanellaceae</taxon>
        <taxon>Shewanella</taxon>
    </lineage>
</organism>
<comment type="function">
    <text evidence="5">Catalyzes the phosphorylation of the 3'-hydroxyl group of dephosphocoenzyme A to form coenzyme A.</text>
</comment>
<dbReference type="PANTHER" id="PTHR10695">
    <property type="entry name" value="DEPHOSPHO-COA KINASE-RELATED"/>
    <property type="match status" value="1"/>
</dbReference>
<evidence type="ECO:0000256" key="3">
    <source>
        <dbReference type="ARBA" id="ARBA00022840"/>
    </source>
</evidence>
<evidence type="ECO:0000313" key="7">
    <source>
        <dbReference type="EMBL" id="MCT8988026.1"/>
    </source>
</evidence>
<dbReference type="SUPFAM" id="SSF52540">
    <property type="entry name" value="P-loop containing nucleoside triphosphate hydrolases"/>
    <property type="match status" value="1"/>
</dbReference>
<dbReference type="CDD" id="cd02022">
    <property type="entry name" value="DPCK"/>
    <property type="match status" value="1"/>
</dbReference>
<comment type="similarity">
    <text evidence="1 5">Belongs to the CoaE family.</text>
</comment>
<protein>
    <recommendedName>
        <fullName evidence="5 6">Dephospho-CoA kinase</fullName>
        <ecNumber evidence="5 6">2.7.1.24</ecNumber>
    </recommendedName>
    <alternativeName>
        <fullName evidence="5">Dephosphocoenzyme A kinase</fullName>
    </alternativeName>
</protein>
<keyword evidence="8" id="KW-1185">Reference proteome</keyword>
<dbReference type="GO" id="GO:0004140">
    <property type="term" value="F:dephospho-CoA kinase activity"/>
    <property type="evidence" value="ECO:0007669"/>
    <property type="project" value="UniProtKB-EC"/>
</dbReference>
<dbReference type="Pfam" id="PF01121">
    <property type="entry name" value="CoaE"/>
    <property type="match status" value="1"/>
</dbReference>
<comment type="pathway">
    <text evidence="5">Cofactor biosynthesis; coenzyme A biosynthesis; CoA from (R)-pantothenate: step 5/5.</text>
</comment>
<dbReference type="PROSITE" id="PS51219">
    <property type="entry name" value="DPCK"/>
    <property type="match status" value="1"/>
</dbReference>
<comment type="subcellular location">
    <subcellularLocation>
        <location evidence="5">Cytoplasm</location>
    </subcellularLocation>
</comment>
<dbReference type="RefSeq" id="WP_261734211.1">
    <property type="nucleotide sequence ID" value="NZ_JAODOQ010000001.1"/>
</dbReference>
<dbReference type="EMBL" id="JAODOQ010000001">
    <property type="protein sequence ID" value="MCT8988026.1"/>
    <property type="molecule type" value="Genomic_DNA"/>
</dbReference>
<keyword evidence="4 5" id="KW-0173">Coenzyme A biosynthesis</keyword>
<evidence type="ECO:0000256" key="4">
    <source>
        <dbReference type="ARBA" id="ARBA00022993"/>
    </source>
</evidence>
<comment type="caution">
    <text evidence="7">The sequence shown here is derived from an EMBL/GenBank/DDBJ whole genome shotgun (WGS) entry which is preliminary data.</text>
</comment>
<reference evidence="7" key="1">
    <citation type="submission" date="2022-09" db="EMBL/GenBank/DDBJ databases">
        <title>Shewanella sp. KJ10-1 sp.nov, isolated from marine algae.</title>
        <authorList>
            <person name="Butt M."/>
            <person name="Lee J.K."/>
            <person name="Kim J.M."/>
            <person name="Choi D.G."/>
        </authorList>
    </citation>
    <scope>NUCLEOTIDE SEQUENCE</scope>
    <source>
        <strain evidence="7">KJ10-1</strain>
    </source>
</reference>
<evidence type="ECO:0000313" key="8">
    <source>
        <dbReference type="Proteomes" id="UP001431192"/>
    </source>
</evidence>
<name>A0ABT2P6K9_9GAMM</name>
<sequence length="209" mass="23230">MTLAKFVVGLTGGIASGKTTVANLFAEFGIELVDADVIAREVVAIGSAGLTAIVEHFGDKILLADGQLDRAALRNQVFNNETQRLWLNNLLHPMIRQKMLDQVQASASQYVIMVVPLLFENHLDSLVTTTLVVDISPELQISRTMQRDGVSRQQVEHILASQMSRQQRLDKAEHIIDNQGDINLLRSQVTRLHQLFLQQAAELTIKPND</sequence>
<keyword evidence="2 5" id="KW-0547">Nucleotide-binding</keyword>
<evidence type="ECO:0000256" key="2">
    <source>
        <dbReference type="ARBA" id="ARBA00022741"/>
    </source>
</evidence>
<dbReference type="EC" id="2.7.1.24" evidence="5 6"/>
<dbReference type="Proteomes" id="UP001431192">
    <property type="component" value="Unassembled WGS sequence"/>
</dbReference>
<accession>A0ABT2P6K9</accession>
<evidence type="ECO:0000256" key="6">
    <source>
        <dbReference type="NCBIfam" id="TIGR00152"/>
    </source>
</evidence>
<dbReference type="InterPro" id="IPR027417">
    <property type="entry name" value="P-loop_NTPase"/>
</dbReference>
<comment type="catalytic activity">
    <reaction evidence="5">
        <text>3'-dephospho-CoA + ATP = ADP + CoA + H(+)</text>
        <dbReference type="Rhea" id="RHEA:18245"/>
        <dbReference type="ChEBI" id="CHEBI:15378"/>
        <dbReference type="ChEBI" id="CHEBI:30616"/>
        <dbReference type="ChEBI" id="CHEBI:57287"/>
        <dbReference type="ChEBI" id="CHEBI:57328"/>
        <dbReference type="ChEBI" id="CHEBI:456216"/>
        <dbReference type="EC" id="2.7.1.24"/>
    </reaction>
</comment>
<feature type="binding site" evidence="5">
    <location>
        <begin position="15"/>
        <end position="20"/>
    </location>
    <ligand>
        <name>ATP</name>
        <dbReference type="ChEBI" id="CHEBI:30616"/>
    </ligand>
</feature>
<keyword evidence="3 5" id="KW-0067">ATP-binding</keyword>
<keyword evidence="5 7" id="KW-0418">Kinase</keyword>
<dbReference type="NCBIfam" id="TIGR00152">
    <property type="entry name" value="dephospho-CoA kinase"/>
    <property type="match status" value="1"/>
</dbReference>
<evidence type="ECO:0000256" key="1">
    <source>
        <dbReference type="ARBA" id="ARBA00009018"/>
    </source>
</evidence>
<keyword evidence="5 7" id="KW-0808">Transferase</keyword>
<gene>
    <name evidence="5 7" type="primary">coaE</name>
    <name evidence="7" type="ORF">N4T56_18095</name>
</gene>
<proteinExistence type="inferred from homology"/>